<organism evidence="2 3">
    <name type="scientific">Pedobacter terrae</name>
    <dbReference type="NCBI Taxonomy" id="405671"/>
    <lineage>
        <taxon>Bacteria</taxon>
        <taxon>Pseudomonadati</taxon>
        <taxon>Bacteroidota</taxon>
        <taxon>Sphingobacteriia</taxon>
        <taxon>Sphingobacteriales</taxon>
        <taxon>Sphingobacteriaceae</taxon>
        <taxon>Pedobacter</taxon>
    </lineage>
</organism>
<dbReference type="InterPro" id="IPR029471">
    <property type="entry name" value="HNH_5"/>
</dbReference>
<dbReference type="Pfam" id="PF14279">
    <property type="entry name" value="HNH_5"/>
    <property type="match status" value="1"/>
</dbReference>
<sequence>MNTCYLCNEPMIDRKAYELNPESFHEKPKFIHGEHVIQDSLYGRLKSDKILCESCGSQLSVEVDSDFGKIFQSISEQFAHILTSTEKNKNFQPSLKGHVVLMDGRKIPVFIKGGIINPQKPFFDLPVNGEVKVYGESKTAKNFINFAKSELKKQGYEVEKLKFTIVSNLQDHIELGIHFSEGVEDFDRKLKMGFIKIATGFAMMNGVDRNDTPNTIDVKENALIYTDQIVPYIPCEVFEMVYDQQRIALEPEFPNHTLILYVDDYGDQKKLICYVDLFSTFAFYVVLNDNYKGKDVHSVYQQSITKMEKPEINIMNQSPKKLLIVEQFLKIGSEETKGMTLDERFSFVQKRYNQFTVSYEMDLTDSIEAVASKIAMHVAAKKMGKLDLLNMVEREMMESLPDLKVEDLMLIREEYLRMKREDPEKIYRQSHIGFHGKELYLKSNYYNILERQNSDMESIRRYTHMKFNLLNYFIQNHKDSLND</sequence>
<dbReference type="OrthoDB" id="793771at2"/>
<dbReference type="AlphaFoldDB" id="A0A1G7Q8X4"/>
<dbReference type="Proteomes" id="UP000199643">
    <property type="component" value="Unassembled WGS sequence"/>
</dbReference>
<proteinExistence type="predicted"/>
<accession>A0A1G7Q8X4</accession>
<dbReference type="RefSeq" id="WP_090497101.1">
    <property type="nucleotide sequence ID" value="NZ_FNCH01000002.1"/>
</dbReference>
<protein>
    <recommendedName>
        <fullName evidence="1">HNH endonuclease 5 domain-containing protein</fullName>
    </recommendedName>
</protein>
<dbReference type="EMBL" id="FNCH01000002">
    <property type="protein sequence ID" value="SDF94399.1"/>
    <property type="molecule type" value="Genomic_DNA"/>
</dbReference>
<feature type="domain" description="HNH endonuclease 5" evidence="1">
    <location>
        <begin position="31"/>
        <end position="71"/>
    </location>
</feature>
<reference evidence="3" key="1">
    <citation type="submission" date="2016-10" db="EMBL/GenBank/DDBJ databases">
        <authorList>
            <person name="Varghese N."/>
            <person name="Submissions S."/>
        </authorList>
    </citation>
    <scope>NUCLEOTIDE SEQUENCE [LARGE SCALE GENOMIC DNA]</scope>
    <source>
        <strain evidence="3">DSM 17933</strain>
    </source>
</reference>
<evidence type="ECO:0000259" key="1">
    <source>
        <dbReference type="Pfam" id="PF14279"/>
    </source>
</evidence>
<evidence type="ECO:0000313" key="3">
    <source>
        <dbReference type="Proteomes" id="UP000199643"/>
    </source>
</evidence>
<keyword evidence="3" id="KW-1185">Reference proteome</keyword>
<dbReference type="STRING" id="405671.SAMN05421827_102203"/>
<gene>
    <name evidence="2" type="ORF">SAMN05421827_102203</name>
</gene>
<name>A0A1G7Q8X4_9SPHI</name>
<evidence type="ECO:0000313" key="2">
    <source>
        <dbReference type="EMBL" id="SDF94399.1"/>
    </source>
</evidence>